<evidence type="ECO:0000256" key="2">
    <source>
        <dbReference type="ARBA" id="ARBA00023242"/>
    </source>
</evidence>
<protein>
    <recommendedName>
        <fullName evidence="6">Transcription factor domain-containing protein</fullName>
    </recommendedName>
</protein>
<proteinExistence type="predicted"/>
<evidence type="ECO:0000256" key="3">
    <source>
        <dbReference type="SAM" id="MobiDB-lite"/>
    </source>
</evidence>
<dbReference type="Proteomes" id="UP000030663">
    <property type="component" value="Unassembled WGS sequence"/>
</dbReference>
<dbReference type="HOGENOM" id="CLU_016172_2_0_1"/>
<evidence type="ECO:0000313" key="4">
    <source>
        <dbReference type="EMBL" id="EXK76702.1"/>
    </source>
</evidence>
<dbReference type="GO" id="GO:0000976">
    <property type="term" value="F:transcription cis-regulatory region binding"/>
    <property type="evidence" value="ECO:0007669"/>
    <property type="project" value="TreeGrafter"/>
</dbReference>
<dbReference type="PANTHER" id="PTHR37534:SF7">
    <property type="entry name" value="TRANSCRIPTIONAL ACTIVATOR PROTEIN UGA3"/>
    <property type="match status" value="1"/>
</dbReference>
<dbReference type="GO" id="GO:0005634">
    <property type="term" value="C:nucleus"/>
    <property type="evidence" value="ECO:0007669"/>
    <property type="project" value="UniProtKB-SubCell"/>
</dbReference>
<dbReference type="GO" id="GO:0045944">
    <property type="term" value="P:positive regulation of transcription by RNA polymerase II"/>
    <property type="evidence" value="ECO:0007669"/>
    <property type="project" value="TreeGrafter"/>
</dbReference>
<evidence type="ECO:0000313" key="5">
    <source>
        <dbReference type="Proteomes" id="UP000030663"/>
    </source>
</evidence>
<evidence type="ECO:0000256" key="1">
    <source>
        <dbReference type="ARBA" id="ARBA00004123"/>
    </source>
</evidence>
<dbReference type="OrthoDB" id="3597252at2759"/>
<comment type="subcellular location">
    <subcellularLocation>
        <location evidence="1">Nucleus</location>
    </subcellularLocation>
</comment>
<evidence type="ECO:0008006" key="6">
    <source>
        <dbReference type="Google" id="ProtNLM"/>
    </source>
</evidence>
<keyword evidence="2" id="KW-0539">Nucleus</keyword>
<dbReference type="InterPro" id="IPR021858">
    <property type="entry name" value="Fun_TF"/>
</dbReference>
<dbReference type="AlphaFoldDB" id="X0C1Q0"/>
<keyword evidence="5" id="KW-1185">Reference proteome</keyword>
<gene>
    <name evidence="4" type="ORF">FOQG_18564</name>
</gene>
<organism evidence="4 5">
    <name type="scientific">Fusarium oxysporum f. sp. raphani 54005</name>
    <dbReference type="NCBI Taxonomy" id="1089458"/>
    <lineage>
        <taxon>Eukaryota</taxon>
        <taxon>Fungi</taxon>
        <taxon>Dikarya</taxon>
        <taxon>Ascomycota</taxon>
        <taxon>Pezizomycotina</taxon>
        <taxon>Sordariomycetes</taxon>
        <taxon>Hypocreomycetidae</taxon>
        <taxon>Hypocreales</taxon>
        <taxon>Nectriaceae</taxon>
        <taxon>Fusarium</taxon>
        <taxon>Fusarium oxysporum species complex</taxon>
    </lineage>
</organism>
<dbReference type="PANTHER" id="PTHR37534">
    <property type="entry name" value="TRANSCRIPTIONAL ACTIVATOR PROTEIN UGA3"/>
    <property type="match status" value="1"/>
</dbReference>
<feature type="region of interest" description="Disordered" evidence="3">
    <location>
        <begin position="77"/>
        <end position="96"/>
    </location>
</feature>
<dbReference type="Pfam" id="PF11951">
    <property type="entry name" value="Fungal_trans_2"/>
    <property type="match status" value="1"/>
</dbReference>
<name>X0C1Q0_FUSOX</name>
<dbReference type="EMBL" id="KI979459">
    <property type="protein sequence ID" value="EXK76702.1"/>
    <property type="molecule type" value="Genomic_DNA"/>
</dbReference>
<accession>X0C1Q0</accession>
<dbReference type="GO" id="GO:0003700">
    <property type="term" value="F:DNA-binding transcription factor activity"/>
    <property type="evidence" value="ECO:0007669"/>
    <property type="project" value="TreeGrafter"/>
</dbReference>
<feature type="compositionally biased region" description="Basic and acidic residues" evidence="3">
    <location>
        <begin position="87"/>
        <end position="96"/>
    </location>
</feature>
<sequence>MTKISEELHQPAKRINHSQCAGYYPMSPGGDGGPSYALSPISQILVTWTPPSPDSQIPQPRPQQPCAQIKRLRHLLPADPNADPEPAVERGDPKNDETALDGCVISPFNSHEGRLIKSAFPRFDRPENGQVNGYIKFNWPSRAPSRRPSRHVPLSSRDDVEDITPNITRSHTFVPNSTIIPFETVPTVDSAPYGTISPMSLKRGWGSNSLPTLMAGSPFSPQEPSQVLATGDPKMLPPQFGSQTRMDDMGRQLFSFYIKNWCPGRSVLSGTNLWLKDLAPMHENKGILYAIESLAGIYIYDYKPNESLRRRVNQRYILADQYFSTLLNAPESREKGKGQEVIAMAVLLSMQDIILTERRLEKPYQPRWLEGFRQAEYFLQATDPGDRYWKPDNVQYSELRVSQSIIVGRAVILAQPMMVLPAPETFNPEAEAGRFGWLLYGTEKDMFEIHGGCGFSKKLLHLMSQVTYCAGRLHQEPKSTIVPITARFLLRELSEMRQWSREGKDWELVQKDPPTIDWVRGRADDVIDSDEIMTEVTAEAWRIAAIIYYQCRLLRFPRNHPEVLANLDDLARCIRIMPTSGSHFTAQAPLLPVFFLGLLATVPKHKAVSKKWFEQVVQTPVRSSVPPLYEALKRIWKWIDKEVKVQPEPNALSKAIGKRCSWWEQLVAKNSLDDGWATNHEAFNDHVG</sequence>
<reference evidence="4 5" key="1">
    <citation type="submission" date="2011-11" db="EMBL/GenBank/DDBJ databases">
        <title>The Genome Sequence of Fusarium oxysporum PHW815.</title>
        <authorList>
            <consortium name="The Broad Institute Genome Sequencing Platform"/>
            <person name="Ma L.-J."/>
            <person name="Gale L.R."/>
            <person name="Schwartz D.C."/>
            <person name="Zhou S."/>
            <person name="Corby-Kistler H."/>
            <person name="Young S.K."/>
            <person name="Zeng Q."/>
            <person name="Gargeya S."/>
            <person name="Fitzgerald M."/>
            <person name="Haas B."/>
            <person name="Abouelleil A."/>
            <person name="Alvarado L."/>
            <person name="Arachchi H.M."/>
            <person name="Berlin A."/>
            <person name="Brown A."/>
            <person name="Chapman S.B."/>
            <person name="Chen Z."/>
            <person name="Dunbar C."/>
            <person name="Freedman E."/>
            <person name="Gearin G."/>
            <person name="Goldberg J."/>
            <person name="Griggs A."/>
            <person name="Gujja S."/>
            <person name="Heiman D."/>
            <person name="Howarth C."/>
            <person name="Larson L."/>
            <person name="Lui A."/>
            <person name="MacDonald P.J.P."/>
            <person name="Montmayeur A."/>
            <person name="Murphy C."/>
            <person name="Neiman D."/>
            <person name="Pearson M."/>
            <person name="Priest M."/>
            <person name="Roberts A."/>
            <person name="Saif S."/>
            <person name="Shea T."/>
            <person name="Shenoy N."/>
            <person name="Sisk P."/>
            <person name="Stolte C."/>
            <person name="Sykes S."/>
            <person name="Wortman J."/>
            <person name="Nusbaum C."/>
            <person name="Birren B."/>
        </authorList>
    </citation>
    <scope>NUCLEOTIDE SEQUENCE [LARGE SCALE GENOMIC DNA]</scope>
    <source>
        <strain evidence="4 5">54005</strain>
    </source>
</reference>